<reference evidence="7 8" key="1">
    <citation type="submission" date="2023-11" db="EMBL/GenBank/DDBJ databases">
        <title>Halocaridina rubra genome assembly.</title>
        <authorList>
            <person name="Smith C."/>
        </authorList>
    </citation>
    <scope>NUCLEOTIDE SEQUENCE [LARGE SCALE GENOMIC DNA]</scope>
    <source>
        <strain evidence="7">EP-1</strain>
        <tissue evidence="7">Whole</tissue>
    </source>
</reference>
<dbReference type="GO" id="GO:0022857">
    <property type="term" value="F:transmembrane transporter activity"/>
    <property type="evidence" value="ECO:0007669"/>
    <property type="project" value="InterPro"/>
</dbReference>
<proteinExistence type="predicted"/>
<comment type="caution">
    <text evidence="7">The sequence shown here is derived from an EMBL/GenBank/DDBJ whole genome shotgun (WGS) entry which is preliminary data.</text>
</comment>
<feature type="transmembrane region" description="Helical" evidence="5">
    <location>
        <begin position="137"/>
        <end position="163"/>
    </location>
</feature>
<feature type="transmembrane region" description="Helical" evidence="5">
    <location>
        <begin position="46"/>
        <end position="66"/>
    </location>
</feature>
<feature type="transmembrane region" description="Helical" evidence="5">
    <location>
        <begin position="102"/>
        <end position="125"/>
    </location>
</feature>
<dbReference type="InterPro" id="IPR036259">
    <property type="entry name" value="MFS_trans_sf"/>
</dbReference>
<sequence length="506" mass="53903">MDLNFLKVWQAGIFLLLWTAYGATYLLRKPLGVIKDDIQNDLQLSSVNLGWIDSAFLLPYAVVSLMFGHVGDKLGSRLTLSGGLIIAAAATMPMLFCQSYVPLLILLVISGAGQALCWPATCSLLSRWYSDESRNSIFGMFGTCCFVGGLAGTGLAVYLQALYGWRSVFLPPGSFVALIGLLVFFIGRLPEEVGITIPGRAADQASSSPSKSSSNGQASFLTIFRIPIVPEISIAMFCVKAVRYALMMWLPLYFLRSLGYSKVSAGLASTSFEVGGVVGSILTGMIVDRWMKGRAVLVSAIGIGGSALVLVIFMMTSSWGPIFHVAFLTLTGALNCGPDILLAGSVSADIGERAGGLALGVTSVVNGMGSLGTVLEGPMVSAAAAWFGWASMVPLMILLSCVGAVAAFRANSLQGKLSGMNIYIFSKNCCCLVNIASTISLSPMQELDIRPNVALTLLTVIVCCSYLRNTGTNNTFMRQVIVKAGIEMGYLLILLCIDRYNEKYNT</sequence>
<feature type="transmembrane region" description="Helical" evidence="5">
    <location>
        <begin position="169"/>
        <end position="187"/>
    </location>
</feature>
<evidence type="ECO:0000256" key="2">
    <source>
        <dbReference type="ARBA" id="ARBA00022692"/>
    </source>
</evidence>
<dbReference type="Proteomes" id="UP001381693">
    <property type="component" value="Unassembled WGS sequence"/>
</dbReference>
<evidence type="ECO:0000256" key="1">
    <source>
        <dbReference type="ARBA" id="ARBA00004141"/>
    </source>
</evidence>
<feature type="transmembrane region" description="Helical" evidence="5">
    <location>
        <begin position="234"/>
        <end position="255"/>
    </location>
</feature>
<dbReference type="EMBL" id="JAXCGZ010009466">
    <property type="protein sequence ID" value="KAK7077144.1"/>
    <property type="molecule type" value="Genomic_DNA"/>
</dbReference>
<evidence type="ECO:0000256" key="5">
    <source>
        <dbReference type="SAM" id="Phobius"/>
    </source>
</evidence>
<keyword evidence="4 5" id="KW-0472">Membrane</keyword>
<dbReference type="AlphaFoldDB" id="A0AAN8XD70"/>
<evidence type="ECO:0000313" key="8">
    <source>
        <dbReference type="Proteomes" id="UP001381693"/>
    </source>
</evidence>
<dbReference type="InterPro" id="IPR020846">
    <property type="entry name" value="MFS_dom"/>
</dbReference>
<feature type="transmembrane region" description="Helical" evidence="5">
    <location>
        <begin position="295"/>
        <end position="316"/>
    </location>
</feature>
<feature type="transmembrane region" description="Helical" evidence="5">
    <location>
        <begin position="386"/>
        <end position="408"/>
    </location>
</feature>
<feature type="transmembrane region" description="Helical" evidence="5">
    <location>
        <begin position="78"/>
        <end position="96"/>
    </location>
</feature>
<evidence type="ECO:0000259" key="6">
    <source>
        <dbReference type="PROSITE" id="PS50850"/>
    </source>
</evidence>
<feature type="transmembrane region" description="Helical" evidence="5">
    <location>
        <begin position="480"/>
        <end position="500"/>
    </location>
</feature>
<protein>
    <recommendedName>
        <fullName evidence="6">Major facilitator superfamily (MFS) profile domain-containing protein</fullName>
    </recommendedName>
</protein>
<feature type="transmembrane region" description="Helical" evidence="5">
    <location>
        <begin position="322"/>
        <end position="342"/>
    </location>
</feature>
<accession>A0AAN8XD70</accession>
<dbReference type="Gene3D" id="1.20.1250.20">
    <property type="entry name" value="MFS general substrate transporter like domains"/>
    <property type="match status" value="2"/>
</dbReference>
<feature type="transmembrane region" description="Helical" evidence="5">
    <location>
        <begin position="420"/>
        <end position="443"/>
    </location>
</feature>
<evidence type="ECO:0000313" key="7">
    <source>
        <dbReference type="EMBL" id="KAK7077144.1"/>
    </source>
</evidence>
<dbReference type="SUPFAM" id="SSF103473">
    <property type="entry name" value="MFS general substrate transporter"/>
    <property type="match status" value="1"/>
</dbReference>
<keyword evidence="3 5" id="KW-1133">Transmembrane helix</keyword>
<dbReference type="PANTHER" id="PTHR43184">
    <property type="entry name" value="MAJOR FACILITATOR SUPERFAMILY TRANSPORTER 16, ISOFORM B"/>
    <property type="match status" value="1"/>
</dbReference>
<evidence type="ECO:0000256" key="4">
    <source>
        <dbReference type="ARBA" id="ARBA00023136"/>
    </source>
</evidence>
<comment type="subcellular location">
    <subcellularLocation>
        <location evidence="1">Membrane</location>
        <topology evidence="1">Multi-pass membrane protein</topology>
    </subcellularLocation>
</comment>
<evidence type="ECO:0000256" key="3">
    <source>
        <dbReference type="ARBA" id="ARBA00022989"/>
    </source>
</evidence>
<keyword evidence="2 5" id="KW-0812">Transmembrane</keyword>
<dbReference type="InterPro" id="IPR011701">
    <property type="entry name" value="MFS"/>
</dbReference>
<feature type="transmembrane region" description="Helical" evidence="5">
    <location>
        <begin position="449"/>
        <end position="468"/>
    </location>
</feature>
<name>A0AAN8XD70_HALRR</name>
<dbReference type="Pfam" id="PF07690">
    <property type="entry name" value="MFS_1"/>
    <property type="match status" value="1"/>
</dbReference>
<organism evidence="7 8">
    <name type="scientific">Halocaridina rubra</name>
    <name type="common">Hawaiian red shrimp</name>
    <dbReference type="NCBI Taxonomy" id="373956"/>
    <lineage>
        <taxon>Eukaryota</taxon>
        <taxon>Metazoa</taxon>
        <taxon>Ecdysozoa</taxon>
        <taxon>Arthropoda</taxon>
        <taxon>Crustacea</taxon>
        <taxon>Multicrustacea</taxon>
        <taxon>Malacostraca</taxon>
        <taxon>Eumalacostraca</taxon>
        <taxon>Eucarida</taxon>
        <taxon>Decapoda</taxon>
        <taxon>Pleocyemata</taxon>
        <taxon>Caridea</taxon>
        <taxon>Atyoidea</taxon>
        <taxon>Atyidae</taxon>
        <taxon>Halocaridina</taxon>
    </lineage>
</organism>
<feature type="transmembrane region" description="Helical" evidence="5">
    <location>
        <begin position="354"/>
        <end position="374"/>
    </location>
</feature>
<dbReference type="GO" id="GO:0016020">
    <property type="term" value="C:membrane"/>
    <property type="evidence" value="ECO:0007669"/>
    <property type="project" value="UniProtKB-SubCell"/>
</dbReference>
<feature type="domain" description="Major facilitator superfamily (MFS) profile" evidence="6">
    <location>
        <begin position="1"/>
        <end position="418"/>
    </location>
</feature>
<gene>
    <name evidence="7" type="ORF">SK128_018678</name>
</gene>
<keyword evidence="8" id="KW-1185">Reference proteome</keyword>
<dbReference type="PROSITE" id="PS50850">
    <property type="entry name" value="MFS"/>
    <property type="match status" value="1"/>
</dbReference>
<dbReference type="PANTHER" id="PTHR43184:SF30">
    <property type="entry name" value="MFS DOMAIN-CONTAINING PROTEIN"/>
    <property type="match status" value="1"/>
</dbReference>
<feature type="transmembrane region" description="Helical" evidence="5">
    <location>
        <begin position="267"/>
        <end position="288"/>
    </location>
</feature>